<protein>
    <recommendedName>
        <fullName evidence="4">Outer membrane protein beta-barrel domain-containing protein</fullName>
    </recommendedName>
</protein>
<keyword evidence="3" id="KW-1185">Reference proteome</keyword>
<dbReference type="Proteomes" id="UP000676169">
    <property type="component" value="Chromosome"/>
</dbReference>
<reference evidence="2" key="1">
    <citation type="submission" date="2021-04" db="EMBL/GenBank/DDBJ databases">
        <title>Luteolibacter sp. 32A isolated from the skin of an Anderson's salamander (Ambystoma andersonii).</title>
        <authorList>
            <person name="Spergser J."/>
            <person name="Busse H.-J."/>
        </authorList>
    </citation>
    <scope>NUCLEOTIDE SEQUENCE</scope>
    <source>
        <strain evidence="2">32A</strain>
    </source>
</reference>
<evidence type="ECO:0000313" key="3">
    <source>
        <dbReference type="Proteomes" id="UP000676169"/>
    </source>
</evidence>
<dbReference type="KEGG" id="lamb:KBB96_08280"/>
<sequence length="354" mass="37304">MMTSRFLPLSVFALAAAAHAGQPVSEMVMPEPTSPWRFGIGGAQILGIKTDFTRLGTFQSSFTPQPLGGTVNRDYDDGFVHIDSSGNLGNATTNWSYNNASQYNPAGTGSINYSITNSRATGSAREDGGANPGVDLFAYRDMGPVGFSGLDGHKATWGFRAGLMYSHLGISNHDAVFTGLTTVTDSFDLGGTIPPQAPYTGSFNGPGPLLGDQPIRTISNGGTGFVTGSRELDVNLAVLSFGPYLEIPITDKFDVLLEAGISLGWADGDYEMHSATTVTGLGTQTSNGRGSKSDFLPGFYLGATADWKVNSDWSVLFGGRYQYLSQFDVTAGGSEASLSFDSAFVISLGVAYTF</sequence>
<evidence type="ECO:0000313" key="2">
    <source>
        <dbReference type="EMBL" id="QUE52877.1"/>
    </source>
</evidence>
<dbReference type="RefSeq" id="WP_211634221.1">
    <property type="nucleotide sequence ID" value="NZ_CP073100.1"/>
</dbReference>
<accession>A0A975J2P0</accession>
<feature type="signal peptide" evidence="1">
    <location>
        <begin position="1"/>
        <end position="20"/>
    </location>
</feature>
<dbReference type="EMBL" id="CP073100">
    <property type="protein sequence ID" value="QUE52877.1"/>
    <property type="molecule type" value="Genomic_DNA"/>
</dbReference>
<keyword evidence="1" id="KW-0732">Signal</keyword>
<feature type="chain" id="PRO_5037448132" description="Outer membrane protein beta-barrel domain-containing protein" evidence="1">
    <location>
        <begin position="21"/>
        <end position="354"/>
    </location>
</feature>
<proteinExistence type="predicted"/>
<name>A0A975J2P0_9BACT</name>
<dbReference type="AlphaFoldDB" id="A0A975J2P0"/>
<dbReference type="Gene3D" id="2.40.160.20">
    <property type="match status" value="1"/>
</dbReference>
<organism evidence="2 3">
    <name type="scientific">Luteolibacter ambystomatis</name>
    <dbReference type="NCBI Taxonomy" id="2824561"/>
    <lineage>
        <taxon>Bacteria</taxon>
        <taxon>Pseudomonadati</taxon>
        <taxon>Verrucomicrobiota</taxon>
        <taxon>Verrucomicrobiia</taxon>
        <taxon>Verrucomicrobiales</taxon>
        <taxon>Verrucomicrobiaceae</taxon>
        <taxon>Luteolibacter</taxon>
    </lineage>
</organism>
<gene>
    <name evidence="2" type="ORF">KBB96_08280</name>
</gene>
<evidence type="ECO:0008006" key="4">
    <source>
        <dbReference type="Google" id="ProtNLM"/>
    </source>
</evidence>
<evidence type="ECO:0000256" key="1">
    <source>
        <dbReference type="SAM" id="SignalP"/>
    </source>
</evidence>